<sequence>MKEFLRRLKARKHMIWLGCGAQSTTGWREQNRKMERAVQLGDQSQQAHTVDSLKIHTSVTSPTCANYPIKCPQQHPVKDALGSNNSKYLKFPYPSSKSGEVLLDEWNTLFNYSQVQFGRQVARIGAGNSQFNPELHGFYPVTTVTIVVAQSRK</sequence>
<dbReference type="AlphaFoldDB" id="A0AAD4VGQ3"/>
<gene>
    <name evidence="1" type="ORF">L3X38_033107</name>
</gene>
<proteinExistence type="predicted"/>
<reference evidence="1 2" key="1">
    <citation type="journal article" date="2022" name="G3 (Bethesda)">
        <title>Whole-genome sequence and methylome profiling of the almond [Prunus dulcis (Mill.) D.A. Webb] cultivar 'Nonpareil'.</title>
        <authorList>
            <person name="D'Amico-Willman K.M."/>
            <person name="Ouma W.Z."/>
            <person name="Meulia T."/>
            <person name="Sideli G.M."/>
            <person name="Gradziel T.M."/>
            <person name="Fresnedo-Ramirez J."/>
        </authorList>
    </citation>
    <scope>NUCLEOTIDE SEQUENCE [LARGE SCALE GENOMIC DNA]</scope>
    <source>
        <strain evidence="1">Clone GOH B32 T37-40</strain>
    </source>
</reference>
<evidence type="ECO:0000313" key="1">
    <source>
        <dbReference type="EMBL" id="KAI5324034.1"/>
    </source>
</evidence>
<protein>
    <submittedName>
        <fullName evidence="1">Uncharacterized protein</fullName>
    </submittedName>
</protein>
<accession>A0AAD4VGQ3</accession>
<organism evidence="1 2">
    <name type="scientific">Prunus dulcis</name>
    <name type="common">Almond</name>
    <name type="synonym">Amygdalus dulcis</name>
    <dbReference type="NCBI Taxonomy" id="3755"/>
    <lineage>
        <taxon>Eukaryota</taxon>
        <taxon>Viridiplantae</taxon>
        <taxon>Streptophyta</taxon>
        <taxon>Embryophyta</taxon>
        <taxon>Tracheophyta</taxon>
        <taxon>Spermatophyta</taxon>
        <taxon>Magnoliopsida</taxon>
        <taxon>eudicotyledons</taxon>
        <taxon>Gunneridae</taxon>
        <taxon>Pentapetalae</taxon>
        <taxon>rosids</taxon>
        <taxon>fabids</taxon>
        <taxon>Rosales</taxon>
        <taxon>Rosaceae</taxon>
        <taxon>Amygdaloideae</taxon>
        <taxon>Amygdaleae</taxon>
        <taxon>Prunus</taxon>
    </lineage>
</organism>
<evidence type="ECO:0000313" key="2">
    <source>
        <dbReference type="Proteomes" id="UP001054821"/>
    </source>
</evidence>
<keyword evidence="2" id="KW-1185">Reference proteome</keyword>
<name>A0AAD4VGQ3_PRUDU</name>
<dbReference type="EMBL" id="JAJFAZ020000006">
    <property type="protein sequence ID" value="KAI5324034.1"/>
    <property type="molecule type" value="Genomic_DNA"/>
</dbReference>
<dbReference type="Proteomes" id="UP001054821">
    <property type="component" value="Chromosome 6"/>
</dbReference>
<comment type="caution">
    <text evidence="1">The sequence shown here is derived from an EMBL/GenBank/DDBJ whole genome shotgun (WGS) entry which is preliminary data.</text>
</comment>